<dbReference type="EMBL" id="JAGGLI010000027">
    <property type="protein sequence ID" value="MBP2028395.1"/>
    <property type="molecule type" value="Genomic_DNA"/>
</dbReference>
<dbReference type="Proteomes" id="UP001314903">
    <property type="component" value="Unassembled WGS sequence"/>
</dbReference>
<feature type="transmembrane region" description="Helical" evidence="1">
    <location>
        <begin position="117"/>
        <end position="134"/>
    </location>
</feature>
<dbReference type="InterPro" id="IPR003675">
    <property type="entry name" value="Rce1/LyrA-like_dom"/>
</dbReference>
<dbReference type="Pfam" id="PF02517">
    <property type="entry name" value="Rce1-like"/>
    <property type="match status" value="1"/>
</dbReference>
<keyword evidence="1" id="KW-0812">Transmembrane</keyword>
<evidence type="ECO:0000313" key="3">
    <source>
        <dbReference type="EMBL" id="MBP2028395.1"/>
    </source>
</evidence>
<evidence type="ECO:0000256" key="1">
    <source>
        <dbReference type="SAM" id="Phobius"/>
    </source>
</evidence>
<feature type="transmembrane region" description="Helical" evidence="1">
    <location>
        <begin position="80"/>
        <end position="105"/>
    </location>
</feature>
<dbReference type="RefSeq" id="WP_209661445.1">
    <property type="nucleotide sequence ID" value="NZ_JAGGLI010000027.1"/>
</dbReference>
<keyword evidence="1" id="KW-0472">Membrane</keyword>
<dbReference type="PANTHER" id="PTHR39430">
    <property type="entry name" value="MEMBRANE-ASSOCIATED PROTEASE-RELATED"/>
    <property type="match status" value="1"/>
</dbReference>
<accession>A0ABS4KM31</accession>
<feature type="transmembrane region" description="Helical" evidence="1">
    <location>
        <begin position="231"/>
        <end position="254"/>
    </location>
</feature>
<keyword evidence="1" id="KW-1133">Transmembrane helix</keyword>
<feature type="transmembrane region" description="Helical" evidence="1">
    <location>
        <begin position="201"/>
        <end position="219"/>
    </location>
</feature>
<proteinExistence type="predicted"/>
<feature type="transmembrane region" description="Helical" evidence="1">
    <location>
        <begin position="40"/>
        <end position="59"/>
    </location>
</feature>
<protein>
    <submittedName>
        <fullName evidence="3">Membrane protease YdiL (CAAX protease family)</fullName>
    </submittedName>
</protein>
<keyword evidence="3" id="KW-0378">Hydrolase</keyword>
<reference evidence="3 4" key="1">
    <citation type="submission" date="2021-03" db="EMBL/GenBank/DDBJ databases">
        <title>Genomic Encyclopedia of Type Strains, Phase IV (KMG-IV): sequencing the most valuable type-strain genomes for metagenomic binning, comparative biology and taxonomic classification.</title>
        <authorList>
            <person name="Goeker M."/>
        </authorList>
    </citation>
    <scope>NUCLEOTIDE SEQUENCE [LARGE SCALE GENOMIC DNA]</scope>
    <source>
        <strain evidence="3 4">DSM 27512</strain>
    </source>
</reference>
<dbReference type="PANTHER" id="PTHR39430:SF1">
    <property type="entry name" value="PROTEASE"/>
    <property type="match status" value="1"/>
</dbReference>
<keyword evidence="4" id="KW-1185">Reference proteome</keyword>
<name>A0ABS4KM31_9FIRM</name>
<comment type="caution">
    <text evidence="3">The sequence shown here is derived from an EMBL/GenBank/DDBJ whole genome shotgun (WGS) entry which is preliminary data.</text>
</comment>
<keyword evidence="3" id="KW-0645">Protease</keyword>
<gene>
    <name evidence="3" type="ORF">J2Z35_002196</name>
</gene>
<dbReference type="GO" id="GO:0006508">
    <property type="term" value="P:proteolysis"/>
    <property type="evidence" value="ECO:0007669"/>
    <property type="project" value="UniProtKB-KW"/>
</dbReference>
<feature type="transmembrane region" description="Helical" evidence="1">
    <location>
        <begin position="178"/>
        <end position="194"/>
    </location>
</feature>
<organism evidence="3 4">
    <name type="scientific">Acetoanaerobium pronyense</name>
    <dbReference type="NCBI Taxonomy" id="1482736"/>
    <lineage>
        <taxon>Bacteria</taxon>
        <taxon>Bacillati</taxon>
        <taxon>Bacillota</taxon>
        <taxon>Clostridia</taxon>
        <taxon>Peptostreptococcales</taxon>
        <taxon>Filifactoraceae</taxon>
        <taxon>Acetoanaerobium</taxon>
    </lineage>
</organism>
<sequence length="264" mass="30190">MRVNKVIMKIGVVSILSILIWRFVLYLNFLFAGVEYNRTTHFIIALAITILSFILINTARIKDKISWKQIGMSRLRTNTISFLVGTAIWIIPASIGLVISLLAGWAEITITADLSQLFLSVVILYIIIFLVEAFPEELIFRGYIYSHLDTLFPHWLVIIMQTFIFSLFAYFIGAMYSFEQIMFIPGFGFMLGYFRAKSGNVWTSMGFHAAIMTASQILSPIHGNFNVSGIFAVRFFAFNLLPYIFGAIALEYIYPKHNWSEKIN</sequence>
<evidence type="ECO:0000313" key="4">
    <source>
        <dbReference type="Proteomes" id="UP001314903"/>
    </source>
</evidence>
<feature type="transmembrane region" description="Helical" evidence="1">
    <location>
        <begin position="12"/>
        <end position="34"/>
    </location>
</feature>
<dbReference type="GO" id="GO:0008233">
    <property type="term" value="F:peptidase activity"/>
    <property type="evidence" value="ECO:0007669"/>
    <property type="project" value="UniProtKB-KW"/>
</dbReference>
<feature type="domain" description="CAAX prenyl protease 2/Lysostaphin resistance protein A-like" evidence="2">
    <location>
        <begin position="121"/>
        <end position="211"/>
    </location>
</feature>
<feature type="transmembrane region" description="Helical" evidence="1">
    <location>
        <begin position="155"/>
        <end position="172"/>
    </location>
</feature>
<evidence type="ECO:0000259" key="2">
    <source>
        <dbReference type="Pfam" id="PF02517"/>
    </source>
</evidence>